<evidence type="ECO:0000313" key="3">
    <source>
        <dbReference type="EMBL" id="ELW48484.1"/>
    </source>
</evidence>
<reference evidence="4" key="2">
    <citation type="journal article" date="2013" name="Nat. Commun.">
        <title>Genome of the Chinese tree shrew.</title>
        <authorList>
            <person name="Fan Y."/>
            <person name="Huang Z.Y."/>
            <person name="Cao C.C."/>
            <person name="Chen C.S."/>
            <person name="Chen Y.X."/>
            <person name="Fan D.D."/>
            <person name="He J."/>
            <person name="Hou H.L."/>
            <person name="Hu L."/>
            <person name="Hu X.T."/>
            <person name="Jiang X.T."/>
            <person name="Lai R."/>
            <person name="Lang Y.S."/>
            <person name="Liang B."/>
            <person name="Liao S.G."/>
            <person name="Mu D."/>
            <person name="Ma Y.Y."/>
            <person name="Niu Y.Y."/>
            <person name="Sun X.Q."/>
            <person name="Xia J.Q."/>
            <person name="Xiao J."/>
            <person name="Xiong Z.Q."/>
            <person name="Xu L."/>
            <person name="Yang L."/>
            <person name="Zhang Y."/>
            <person name="Zhao W."/>
            <person name="Zhao X.D."/>
            <person name="Zheng Y.T."/>
            <person name="Zhou J.M."/>
            <person name="Zhu Y.B."/>
            <person name="Zhang G.J."/>
            <person name="Wang J."/>
            <person name="Yao Y.G."/>
        </authorList>
    </citation>
    <scope>NUCLEOTIDE SEQUENCE [LARGE SCALE GENOMIC DNA]</scope>
</reference>
<evidence type="ECO:0000259" key="2">
    <source>
        <dbReference type="PROSITE" id="PS50076"/>
    </source>
</evidence>
<dbReference type="Gene3D" id="1.10.287.110">
    <property type="entry name" value="DnaJ domain"/>
    <property type="match status" value="1"/>
</dbReference>
<dbReference type="PROSITE" id="PS50076">
    <property type="entry name" value="DNAJ_2"/>
    <property type="match status" value="1"/>
</dbReference>
<protein>
    <submittedName>
        <fullName evidence="3">DnaJ like protein subfamily A member 1</fullName>
    </submittedName>
</protein>
<gene>
    <name evidence="3" type="ORF">TREES_T100007865</name>
</gene>
<proteinExistence type="predicted"/>
<dbReference type="InterPro" id="IPR001623">
    <property type="entry name" value="DnaJ_domain"/>
</dbReference>
<reference evidence="4" key="1">
    <citation type="submission" date="2012-07" db="EMBL/GenBank/DDBJ databases">
        <title>Genome of the Chinese tree shrew, a rising model animal genetically related to primates.</title>
        <authorList>
            <person name="Zhang G."/>
            <person name="Fan Y."/>
            <person name="Yao Y."/>
            <person name="Huang Z."/>
        </authorList>
    </citation>
    <scope>NUCLEOTIDE SEQUENCE [LARGE SCALE GENOMIC DNA]</scope>
</reference>
<dbReference type="InterPro" id="IPR044713">
    <property type="entry name" value="DNJA1/2-like"/>
</dbReference>
<dbReference type="EMBL" id="KB321041">
    <property type="protein sequence ID" value="ELW48484.1"/>
    <property type="molecule type" value="Genomic_DNA"/>
</dbReference>
<organism evidence="3 4">
    <name type="scientific">Tupaia chinensis</name>
    <name type="common">Chinese tree shrew</name>
    <name type="synonym">Tupaia belangeri chinensis</name>
    <dbReference type="NCBI Taxonomy" id="246437"/>
    <lineage>
        <taxon>Eukaryota</taxon>
        <taxon>Metazoa</taxon>
        <taxon>Chordata</taxon>
        <taxon>Craniata</taxon>
        <taxon>Vertebrata</taxon>
        <taxon>Euteleostomi</taxon>
        <taxon>Mammalia</taxon>
        <taxon>Eutheria</taxon>
        <taxon>Euarchontoglires</taxon>
        <taxon>Scandentia</taxon>
        <taxon>Tupaiidae</taxon>
        <taxon>Tupaia</taxon>
    </lineage>
</organism>
<dbReference type="PANTHER" id="PTHR43888">
    <property type="entry name" value="DNAJ-LIKE-2, ISOFORM A-RELATED"/>
    <property type="match status" value="1"/>
</dbReference>
<dbReference type="GO" id="GO:0030544">
    <property type="term" value="F:Hsp70 protein binding"/>
    <property type="evidence" value="ECO:0007669"/>
    <property type="project" value="InterPro"/>
</dbReference>
<keyword evidence="1" id="KW-0143">Chaperone</keyword>
<dbReference type="Proteomes" id="UP000011518">
    <property type="component" value="Unassembled WGS sequence"/>
</dbReference>
<name>L9JDX0_TUPCH</name>
<dbReference type="CDD" id="cd06257">
    <property type="entry name" value="DnaJ"/>
    <property type="match status" value="1"/>
</dbReference>
<sequence length="184" mass="20505">MDLSQFPLPCQTQAVGAASSMYPMRFKQEQALGDPKTPPGGGQHELEKMVKKKKNIDYDVFGIKLKVMQEELKKTYGKLALKYCPDKNPNDGKKFKQVSQVLFVAKKRKLYGKGGEEAIKEGEAGGGFGSPVDIFDVLFGRGGRMQRKRRDKNGHQLSVTLDLYSSATRKRALQNNVICDKCEG</sequence>
<dbReference type="SUPFAM" id="SSF46565">
    <property type="entry name" value="Chaperone J-domain"/>
    <property type="match status" value="1"/>
</dbReference>
<dbReference type="InParanoid" id="L9JDX0"/>
<dbReference type="Pfam" id="PF00226">
    <property type="entry name" value="DnaJ"/>
    <property type="match status" value="1"/>
</dbReference>
<evidence type="ECO:0000256" key="1">
    <source>
        <dbReference type="ARBA" id="ARBA00023186"/>
    </source>
</evidence>
<dbReference type="AlphaFoldDB" id="L9JDX0"/>
<dbReference type="InterPro" id="IPR036869">
    <property type="entry name" value="J_dom_sf"/>
</dbReference>
<dbReference type="GO" id="GO:0006457">
    <property type="term" value="P:protein folding"/>
    <property type="evidence" value="ECO:0007669"/>
    <property type="project" value="InterPro"/>
</dbReference>
<evidence type="ECO:0000313" key="4">
    <source>
        <dbReference type="Proteomes" id="UP000011518"/>
    </source>
</evidence>
<feature type="domain" description="J" evidence="2">
    <location>
        <begin position="56"/>
        <end position="115"/>
    </location>
</feature>
<accession>L9JDX0</accession>
<keyword evidence="4" id="KW-1185">Reference proteome</keyword>
<dbReference type="STRING" id="246437.L9JDX0"/>
<dbReference type="PRINTS" id="PR00625">
    <property type="entry name" value="JDOMAIN"/>
</dbReference>